<dbReference type="EMBL" id="JAHDYR010000006">
    <property type="protein sequence ID" value="KAG9396442.1"/>
    <property type="molecule type" value="Genomic_DNA"/>
</dbReference>
<accession>A0A8J6E5X6</accession>
<dbReference type="Proteomes" id="UP000717585">
    <property type="component" value="Unassembled WGS sequence"/>
</dbReference>
<evidence type="ECO:0000256" key="6">
    <source>
        <dbReference type="ARBA" id="ARBA00022737"/>
    </source>
</evidence>
<dbReference type="GO" id="GO:0046872">
    <property type="term" value="F:metal ion binding"/>
    <property type="evidence" value="ECO:0007669"/>
    <property type="project" value="UniProtKB-KW"/>
</dbReference>
<sequence length="374" mass="40526">MSDERPTTIEAKRVNDLVMRFIRPLIDTPDLEQTIKLNRTDTIAYLKRMLYANQPEYLIALSVARPFNLFWISRALDALDALDEETSTDIAKTILALQHPGGGFRGHVSCGAHTITTYSALTTLVIVSPHTRVPVLDLIDRPGLYSYLSSVHMPDGSYRMEPDGEIDMRAVYAAVISGKIAGIWSSELEAGVADYILSCQTYEGGLAAAPGLEAHGSFTGLGLAALDLIKGDLGGLDVARLQRWVVYRQTEEGGFNGRTNKVVDGCYSTWLGMACGVLARHGHSTITDPVALQRYLLAACQCPGGGLLDKPDCSRDAYHTCYDLCGLSMAQMLPGARVYGDASNSVGPTDPRFNVKPGVVAAIEAWTRANIIRS</sequence>
<protein>
    <submittedName>
        <fullName evidence="9">Prenyltransferase-like</fullName>
    </submittedName>
</protein>
<evidence type="ECO:0000313" key="10">
    <source>
        <dbReference type="Proteomes" id="UP000717585"/>
    </source>
</evidence>
<evidence type="ECO:0000256" key="7">
    <source>
        <dbReference type="ARBA" id="ARBA00022833"/>
    </source>
</evidence>
<dbReference type="PANTHER" id="PTHR11774:SF6">
    <property type="entry name" value="PROTEIN FARNESYLTRANSFERASE SUBUNIT BETA"/>
    <property type="match status" value="1"/>
</dbReference>
<dbReference type="PANTHER" id="PTHR11774">
    <property type="entry name" value="GERANYLGERANYL TRANSFERASE TYPE BETA SUBUNIT"/>
    <property type="match status" value="1"/>
</dbReference>
<keyword evidence="7" id="KW-0862">Zinc</keyword>
<feature type="domain" description="Prenyltransferase alpha-alpha toroid" evidence="8">
    <location>
        <begin position="37"/>
        <end position="355"/>
    </location>
</feature>
<comment type="cofactor">
    <cofactor evidence="1">
        <name>Zn(2+)</name>
        <dbReference type="ChEBI" id="CHEBI:29105"/>
    </cofactor>
</comment>
<keyword evidence="5" id="KW-0479">Metal-binding</keyword>
<evidence type="ECO:0000313" key="9">
    <source>
        <dbReference type="EMBL" id="KAG9396442.1"/>
    </source>
</evidence>
<evidence type="ECO:0000256" key="1">
    <source>
        <dbReference type="ARBA" id="ARBA00001947"/>
    </source>
</evidence>
<dbReference type="GO" id="GO:0004660">
    <property type="term" value="F:protein farnesyltransferase activity"/>
    <property type="evidence" value="ECO:0007669"/>
    <property type="project" value="TreeGrafter"/>
</dbReference>
<dbReference type="Gene3D" id="1.50.10.20">
    <property type="match status" value="1"/>
</dbReference>
<dbReference type="GO" id="GO:0005965">
    <property type="term" value="C:protein farnesyltransferase complex"/>
    <property type="evidence" value="ECO:0007669"/>
    <property type="project" value="TreeGrafter"/>
</dbReference>
<keyword evidence="3" id="KW-0637">Prenyltransferase</keyword>
<organism evidence="9 10">
    <name type="scientific">Carpediemonas membranifera</name>
    <dbReference type="NCBI Taxonomy" id="201153"/>
    <lineage>
        <taxon>Eukaryota</taxon>
        <taxon>Metamonada</taxon>
        <taxon>Carpediemonas-like organisms</taxon>
        <taxon>Carpediemonas</taxon>
    </lineage>
</organism>
<keyword evidence="6" id="KW-0677">Repeat</keyword>
<evidence type="ECO:0000256" key="3">
    <source>
        <dbReference type="ARBA" id="ARBA00022602"/>
    </source>
</evidence>
<evidence type="ECO:0000256" key="4">
    <source>
        <dbReference type="ARBA" id="ARBA00022679"/>
    </source>
</evidence>
<dbReference type="SUPFAM" id="SSF48239">
    <property type="entry name" value="Terpenoid cyclases/Protein prenyltransferases"/>
    <property type="match status" value="1"/>
</dbReference>
<dbReference type="AlphaFoldDB" id="A0A8J6E5X6"/>
<name>A0A8J6E5X6_9EUKA</name>
<gene>
    <name evidence="9" type="ORF">J8273_2173</name>
</gene>
<keyword evidence="10" id="KW-1185">Reference proteome</keyword>
<evidence type="ECO:0000256" key="2">
    <source>
        <dbReference type="ARBA" id="ARBA00010497"/>
    </source>
</evidence>
<reference evidence="9" key="1">
    <citation type="submission" date="2021-05" db="EMBL/GenBank/DDBJ databases">
        <title>A free-living protist that lacks canonical eukaryotic 1 DNA replication and segregation systems.</title>
        <authorList>
            <person name="Salas-Leiva D.E."/>
            <person name="Tromer E.C."/>
            <person name="Curtis B.A."/>
            <person name="Jerlstrom-Hultqvist J."/>
            <person name="Kolisko M."/>
            <person name="Yi Z."/>
            <person name="Salas-Leiva J.S."/>
            <person name="Gallot-Lavallee L."/>
            <person name="Kops G.J.P.L."/>
            <person name="Archibald J.M."/>
            <person name="Simpson A.G.B."/>
            <person name="Roger A.J."/>
        </authorList>
    </citation>
    <scope>NUCLEOTIDE SEQUENCE</scope>
    <source>
        <strain evidence="9">BICM</strain>
    </source>
</reference>
<evidence type="ECO:0000256" key="5">
    <source>
        <dbReference type="ARBA" id="ARBA00022723"/>
    </source>
</evidence>
<dbReference type="InterPro" id="IPR001330">
    <property type="entry name" value="Prenyltrans"/>
</dbReference>
<dbReference type="OrthoDB" id="10261146at2759"/>
<dbReference type="InterPro" id="IPR045089">
    <property type="entry name" value="PGGT1B-like"/>
</dbReference>
<comment type="caution">
    <text evidence="9">The sequence shown here is derived from an EMBL/GenBank/DDBJ whole genome shotgun (WGS) entry which is preliminary data.</text>
</comment>
<dbReference type="Pfam" id="PF00432">
    <property type="entry name" value="Prenyltrans"/>
    <property type="match status" value="1"/>
</dbReference>
<comment type="similarity">
    <text evidence="2">Belongs to the protein prenyltransferase subunit beta family.</text>
</comment>
<dbReference type="InterPro" id="IPR008930">
    <property type="entry name" value="Terpenoid_cyclase/PrenylTrfase"/>
</dbReference>
<keyword evidence="4" id="KW-0808">Transferase</keyword>
<proteinExistence type="inferred from homology"/>
<evidence type="ECO:0000259" key="8">
    <source>
        <dbReference type="Pfam" id="PF00432"/>
    </source>
</evidence>